<reference evidence="2" key="2">
    <citation type="submission" date="2025-09" db="UniProtKB">
        <authorList>
            <consortium name="Ensembl"/>
        </authorList>
    </citation>
    <scope>IDENTIFICATION</scope>
</reference>
<dbReference type="AlphaFoldDB" id="A0A8C3QEF6"/>
<accession>A0A8C3QEF6</accession>
<protein>
    <submittedName>
        <fullName evidence="2">Uncharacterized protein</fullName>
    </submittedName>
</protein>
<reference evidence="2" key="1">
    <citation type="submission" date="2025-08" db="UniProtKB">
        <authorList>
            <consortium name="Ensembl"/>
        </authorList>
    </citation>
    <scope>IDENTIFICATION</scope>
</reference>
<name>A0A8C3QEF6_9PASS</name>
<evidence type="ECO:0000313" key="2">
    <source>
        <dbReference type="Ensembl" id="ENSCRFP00000000163.1"/>
    </source>
</evidence>
<evidence type="ECO:0000256" key="1">
    <source>
        <dbReference type="SAM" id="MobiDB-lite"/>
    </source>
</evidence>
<evidence type="ECO:0000313" key="3">
    <source>
        <dbReference type="Proteomes" id="UP000694396"/>
    </source>
</evidence>
<proteinExistence type="predicted"/>
<feature type="compositionally biased region" description="Basic residues" evidence="1">
    <location>
        <begin position="72"/>
        <end position="84"/>
    </location>
</feature>
<dbReference type="Proteomes" id="UP000694396">
    <property type="component" value="Unplaced"/>
</dbReference>
<dbReference type="Ensembl" id="ENSCRFT00000000171.1">
    <property type="protein sequence ID" value="ENSCRFP00000000163.1"/>
    <property type="gene ID" value="ENSCRFG00000000150.1"/>
</dbReference>
<feature type="region of interest" description="Disordered" evidence="1">
    <location>
        <begin position="67"/>
        <end position="89"/>
    </location>
</feature>
<keyword evidence="3" id="KW-1185">Reference proteome</keyword>
<sequence>RLHSPNRCWLGWVHPCTHRGMHMQTNTCTHMHVHSAHALLSQCFHPPRATGATPAQLVAAAVGQRGWPLPQPRHRAGHTGRTRKVSAQSELSENYYGGREKATSFPPTVRLMCVGNRAQWGRGTGDMTSPALCPWGLPSPIALEGVRSPVCPCSGSAQETNTGLRPWIALHHSCWAV</sequence>
<organism evidence="2 3">
    <name type="scientific">Cyanoderma ruficeps</name>
    <name type="common">rufous-capped babbler</name>
    <dbReference type="NCBI Taxonomy" id="181631"/>
    <lineage>
        <taxon>Eukaryota</taxon>
        <taxon>Metazoa</taxon>
        <taxon>Chordata</taxon>
        <taxon>Craniata</taxon>
        <taxon>Vertebrata</taxon>
        <taxon>Euteleostomi</taxon>
        <taxon>Archelosauria</taxon>
        <taxon>Archosauria</taxon>
        <taxon>Dinosauria</taxon>
        <taxon>Saurischia</taxon>
        <taxon>Theropoda</taxon>
        <taxon>Coelurosauria</taxon>
        <taxon>Aves</taxon>
        <taxon>Neognathae</taxon>
        <taxon>Neoaves</taxon>
        <taxon>Telluraves</taxon>
        <taxon>Australaves</taxon>
        <taxon>Passeriformes</taxon>
        <taxon>Sylvioidea</taxon>
        <taxon>Timaliidae</taxon>
        <taxon>Cyanoderma</taxon>
    </lineage>
</organism>